<sequence>MNLPSREVFLLYHWHFCKSSLLSMIKSIKQFFYPGSQNQPIEPMKEAHLPTLLSHHPQYTNHSLDGGLGIGKEISSYYWNGMEYETLYFLQNSSEGRDGCPATNGNIKPPQWLCYVSTHPTRNYVQPILFIPLFYLFTTNLFPEVALRSVAPAFHTLLEYFRTQIRSLISANNAIASVKAKPKQIKRKEK</sequence>
<evidence type="ECO:0000313" key="1">
    <source>
        <dbReference type="EMBL" id="ABE98793.1"/>
    </source>
</evidence>
<protein>
    <submittedName>
        <fullName evidence="1">Uncharacterized protein orf190</fullName>
    </submittedName>
</protein>
<gene>
    <name evidence="1" type="primary">orf190</name>
</gene>
<name>Q1KK87_MAIZE</name>
<accession>Q1KK87</accession>
<geneLocation type="mitochondrion" evidence="1"/>
<dbReference type="EMBL" id="DQ490953">
    <property type="protein sequence ID" value="ABE98793.1"/>
    <property type="molecule type" value="Genomic_DNA"/>
</dbReference>
<reference evidence="1" key="1">
    <citation type="journal article" date="2007" name="Genetics">
        <title>Comparisons among two fertile and three male-sterile mitochondrial genomes of maize.</title>
        <authorList>
            <person name="Allen J.O."/>
            <person name="Fauron C.M."/>
            <person name="Minx P."/>
            <person name="Roark L."/>
            <person name="Oddiraju S."/>
            <person name="Lin G.N."/>
            <person name="Meyer L."/>
            <person name="Sun H."/>
            <person name="Kim K."/>
            <person name="Wang C."/>
            <person name="Du F."/>
            <person name="Xu D."/>
            <person name="Gibson M."/>
            <person name="Cifrese J."/>
            <person name="Clifton S.W."/>
            <person name="Newton K.J."/>
        </authorList>
    </citation>
    <scope>NUCLEOTIDE SEQUENCE</scope>
</reference>
<proteinExistence type="predicted"/>
<dbReference type="AlphaFoldDB" id="Q1KK87"/>
<keyword evidence="1" id="KW-0496">Mitochondrion</keyword>
<organism evidence="1">
    <name type="scientific">Zea mays subsp. mays</name>
    <name type="common">maize</name>
    <dbReference type="NCBI Taxonomy" id="381124"/>
    <lineage>
        <taxon>Eukaryota</taxon>
        <taxon>Viridiplantae</taxon>
        <taxon>Streptophyta</taxon>
        <taxon>Embryophyta</taxon>
        <taxon>Tracheophyta</taxon>
        <taxon>Spermatophyta</taxon>
        <taxon>Magnoliopsida</taxon>
        <taxon>Liliopsida</taxon>
        <taxon>Poales</taxon>
        <taxon>Poaceae</taxon>
        <taxon>PACMAD clade</taxon>
        <taxon>Panicoideae</taxon>
        <taxon>Andropogonodae</taxon>
        <taxon>Andropogoneae</taxon>
        <taxon>Tripsacinae</taxon>
        <taxon>Zea</taxon>
    </lineage>
</organism>